<dbReference type="Gene3D" id="1.10.287.130">
    <property type="match status" value="1"/>
</dbReference>
<dbReference type="InterPro" id="IPR003660">
    <property type="entry name" value="HAMP_dom"/>
</dbReference>
<dbReference type="OrthoDB" id="9786919at2"/>
<dbReference type="EMBL" id="FNVO01000006">
    <property type="protein sequence ID" value="SEG55260.1"/>
    <property type="molecule type" value="Genomic_DNA"/>
</dbReference>
<keyword evidence="5" id="KW-0808">Transferase</keyword>
<dbReference type="InterPro" id="IPR003594">
    <property type="entry name" value="HATPase_dom"/>
</dbReference>
<dbReference type="SMART" id="SM00388">
    <property type="entry name" value="HisKA"/>
    <property type="match status" value="1"/>
</dbReference>
<evidence type="ECO:0000256" key="11">
    <source>
        <dbReference type="SAM" id="Phobius"/>
    </source>
</evidence>
<dbReference type="Pfam" id="PF02518">
    <property type="entry name" value="HATPase_c"/>
    <property type="match status" value="1"/>
</dbReference>
<dbReference type="InterPro" id="IPR036890">
    <property type="entry name" value="HATPase_C_sf"/>
</dbReference>
<evidence type="ECO:0000256" key="4">
    <source>
        <dbReference type="ARBA" id="ARBA00022553"/>
    </source>
</evidence>
<dbReference type="InterPro" id="IPR003661">
    <property type="entry name" value="HisK_dim/P_dom"/>
</dbReference>
<evidence type="ECO:0000259" key="13">
    <source>
        <dbReference type="PROSITE" id="PS50885"/>
    </source>
</evidence>
<proteinExistence type="predicted"/>
<dbReference type="CDD" id="cd00082">
    <property type="entry name" value="HisKA"/>
    <property type="match status" value="1"/>
</dbReference>
<name>A0A1H6B3T7_9ACTN</name>
<dbReference type="Gene3D" id="3.30.565.10">
    <property type="entry name" value="Histidine kinase-like ATPase, C-terminal domain"/>
    <property type="match status" value="1"/>
</dbReference>
<dbReference type="SUPFAM" id="SSF47384">
    <property type="entry name" value="Homodimeric domain of signal transducing histidine kinase"/>
    <property type="match status" value="1"/>
</dbReference>
<keyword evidence="8 11" id="KW-1133">Transmembrane helix</keyword>
<dbReference type="Pfam" id="PF00672">
    <property type="entry name" value="HAMP"/>
    <property type="match status" value="1"/>
</dbReference>
<evidence type="ECO:0000256" key="5">
    <source>
        <dbReference type="ARBA" id="ARBA00022679"/>
    </source>
</evidence>
<dbReference type="SMART" id="SM00387">
    <property type="entry name" value="HATPase_c"/>
    <property type="match status" value="1"/>
</dbReference>
<evidence type="ECO:0000256" key="7">
    <source>
        <dbReference type="ARBA" id="ARBA00022777"/>
    </source>
</evidence>
<keyword evidence="15" id="KW-1185">Reference proteome</keyword>
<sequence>MAEDERRHASRRSVQWRLTFIATGIVGLVMCLGLLVLFGVMHRQIMGELRERGTVAVRQVADTARRGPPPPEMVSRVFGFFMLQIADDQGRVIASSPALRGRPLVDDVRPGREGRPVRRVVHVPGQSTPLYVVAERVNTPDGPRIALAAASMREVEQFRRVFSLVAGAMLPLVLGLVGWTVWVSVGHALRPFALMRRELAQITGGCMGRRVTVPDTDDEVADLARSVNITLERLQRFVEAQRGFVADVSHELRSPLTGLRAQLEVALAHPDDEDWPAVARAALADADRLQRIVTDVLMLARLDAGVRSERGPVDLGELARAEATDRPRKVPVHVHVHDVARPLIVYASRTQLVRVLTNLLDNAERHASSEIRISVYRDGEEAVLEVADDGSGIPLKDRDRVFQRFQRLPESRQRDAHGSGLGLPIARDIVNAHGGTLVIGDSEQGGALLVLRLPLKETGRSES</sequence>
<feature type="transmembrane region" description="Helical" evidence="11">
    <location>
        <begin position="161"/>
        <end position="182"/>
    </location>
</feature>
<keyword evidence="10 11" id="KW-0472">Membrane</keyword>
<dbReference type="RefSeq" id="WP_103938727.1">
    <property type="nucleotide sequence ID" value="NZ_FNVO01000006.1"/>
</dbReference>
<evidence type="ECO:0000256" key="10">
    <source>
        <dbReference type="ARBA" id="ARBA00023136"/>
    </source>
</evidence>
<dbReference type="SUPFAM" id="SSF158472">
    <property type="entry name" value="HAMP domain-like"/>
    <property type="match status" value="1"/>
</dbReference>
<protein>
    <recommendedName>
        <fullName evidence="3">histidine kinase</fullName>
        <ecNumber evidence="3">2.7.13.3</ecNumber>
    </recommendedName>
</protein>
<evidence type="ECO:0000256" key="1">
    <source>
        <dbReference type="ARBA" id="ARBA00000085"/>
    </source>
</evidence>
<dbReference type="PANTHER" id="PTHR45436">
    <property type="entry name" value="SENSOR HISTIDINE KINASE YKOH"/>
    <property type="match status" value="1"/>
</dbReference>
<dbReference type="PRINTS" id="PR00344">
    <property type="entry name" value="BCTRLSENSOR"/>
</dbReference>
<dbReference type="EC" id="2.7.13.3" evidence="3"/>
<dbReference type="PROSITE" id="PS50109">
    <property type="entry name" value="HIS_KIN"/>
    <property type="match status" value="1"/>
</dbReference>
<accession>A0A1H6B3T7</accession>
<organism evidence="14 15">
    <name type="scientific">Thermomonospora echinospora</name>
    <dbReference type="NCBI Taxonomy" id="1992"/>
    <lineage>
        <taxon>Bacteria</taxon>
        <taxon>Bacillati</taxon>
        <taxon>Actinomycetota</taxon>
        <taxon>Actinomycetes</taxon>
        <taxon>Streptosporangiales</taxon>
        <taxon>Thermomonosporaceae</taxon>
        <taxon>Thermomonospora</taxon>
    </lineage>
</organism>
<comment type="subcellular location">
    <subcellularLocation>
        <location evidence="2">Cell membrane</location>
    </subcellularLocation>
</comment>
<evidence type="ECO:0000259" key="12">
    <source>
        <dbReference type="PROSITE" id="PS50109"/>
    </source>
</evidence>
<dbReference type="GO" id="GO:0005886">
    <property type="term" value="C:plasma membrane"/>
    <property type="evidence" value="ECO:0007669"/>
    <property type="project" value="UniProtKB-SubCell"/>
</dbReference>
<keyword evidence="9" id="KW-0902">Two-component regulatory system</keyword>
<keyword evidence="7 14" id="KW-0418">Kinase</keyword>
<evidence type="ECO:0000256" key="8">
    <source>
        <dbReference type="ARBA" id="ARBA00022989"/>
    </source>
</evidence>
<dbReference type="CDD" id="cd00075">
    <property type="entry name" value="HATPase"/>
    <property type="match status" value="1"/>
</dbReference>
<evidence type="ECO:0000256" key="3">
    <source>
        <dbReference type="ARBA" id="ARBA00012438"/>
    </source>
</evidence>
<dbReference type="PROSITE" id="PS50885">
    <property type="entry name" value="HAMP"/>
    <property type="match status" value="1"/>
</dbReference>
<evidence type="ECO:0000256" key="2">
    <source>
        <dbReference type="ARBA" id="ARBA00004236"/>
    </source>
</evidence>
<evidence type="ECO:0000256" key="6">
    <source>
        <dbReference type="ARBA" id="ARBA00022692"/>
    </source>
</evidence>
<evidence type="ECO:0000256" key="9">
    <source>
        <dbReference type="ARBA" id="ARBA00023012"/>
    </source>
</evidence>
<keyword evidence="4" id="KW-0597">Phosphoprotein</keyword>
<dbReference type="AlphaFoldDB" id="A0A1H6B3T7"/>
<reference evidence="15" key="1">
    <citation type="submission" date="2016-10" db="EMBL/GenBank/DDBJ databases">
        <authorList>
            <person name="Varghese N."/>
            <person name="Submissions S."/>
        </authorList>
    </citation>
    <scope>NUCLEOTIDE SEQUENCE [LARGE SCALE GENOMIC DNA]</scope>
    <source>
        <strain evidence="15">DSM 43163</strain>
    </source>
</reference>
<feature type="domain" description="HAMP" evidence="13">
    <location>
        <begin position="186"/>
        <end position="239"/>
    </location>
</feature>
<dbReference type="GO" id="GO:0000155">
    <property type="term" value="F:phosphorelay sensor kinase activity"/>
    <property type="evidence" value="ECO:0007669"/>
    <property type="project" value="InterPro"/>
</dbReference>
<dbReference type="InterPro" id="IPR005467">
    <property type="entry name" value="His_kinase_dom"/>
</dbReference>
<evidence type="ECO:0000313" key="14">
    <source>
        <dbReference type="EMBL" id="SEG55260.1"/>
    </source>
</evidence>
<comment type="catalytic activity">
    <reaction evidence="1">
        <text>ATP + protein L-histidine = ADP + protein N-phospho-L-histidine.</text>
        <dbReference type="EC" id="2.7.13.3"/>
    </reaction>
</comment>
<feature type="domain" description="Histidine kinase" evidence="12">
    <location>
        <begin position="247"/>
        <end position="457"/>
    </location>
</feature>
<dbReference type="InterPro" id="IPR004358">
    <property type="entry name" value="Sig_transdc_His_kin-like_C"/>
</dbReference>
<dbReference type="SMART" id="SM00304">
    <property type="entry name" value="HAMP"/>
    <property type="match status" value="1"/>
</dbReference>
<dbReference type="PANTHER" id="PTHR45436:SF5">
    <property type="entry name" value="SENSOR HISTIDINE KINASE TRCS"/>
    <property type="match status" value="1"/>
</dbReference>
<dbReference type="InterPro" id="IPR050428">
    <property type="entry name" value="TCS_sensor_his_kinase"/>
</dbReference>
<keyword evidence="6 11" id="KW-0812">Transmembrane</keyword>
<feature type="transmembrane region" description="Helical" evidence="11">
    <location>
        <begin position="20"/>
        <end position="40"/>
    </location>
</feature>
<dbReference type="Gene3D" id="6.10.340.10">
    <property type="match status" value="1"/>
</dbReference>
<dbReference type="Pfam" id="PF00512">
    <property type="entry name" value="HisKA"/>
    <property type="match status" value="1"/>
</dbReference>
<dbReference type="SUPFAM" id="SSF55874">
    <property type="entry name" value="ATPase domain of HSP90 chaperone/DNA topoisomerase II/histidine kinase"/>
    <property type="match status" value="1"/>
</dbReference>
<evidence type="ECO:0000313" key="15">
    <source>
        <dbReference type="Proteomes" id="UP000236723"/>
    </source>
</evidence>
<dbReference type="Proteomes" id="UP000236723">
    <property type="component" value="Unassembled WGS sequence"/>
</dbReference>
<gene>
    <name evidence="14" type="ORF">SAMN04489712_106217</name>
</gene>
<dbReference type="InterPro" id="IPR036097">
    <property type="entry name" value="HisK_dim/P_sf"/>
</dbReference>